<dbReference type="Gene3D" id="3.40.30.10">
    <property type="entry name" value="Glutaredoxin"/>
    <property type="match status" value="1"/>
</dbReference>
<dbReference type="InterPro" id="IPR013766">
    <property type="entry name" value="Thioredoxin_domain"/>
</dbReference>
<evidence type="ECO:0000313" key="2">
    <source>
        <dbReference type="EMBL" id="VDN08176.1"/>
    </source>
</evidence>
<evidence type="ECO:0000313" key="3">
    <source>
        <dbReference type="Proteomes" id="UP000276776"/>
    </source>
</evidence>
<dbReference type="GO" id="GO:0031397">
    <property type="term" value="P:negative regulation of protein ubiquitination"/>
    <property type="evidence" value="ECO:0007669"/>
    <property type="project" value="TreeGrafter"/>
</dbReference>
<dbReference type="PANTHER" id="PTHR46472">
    <property type="entry name" value="NUCLEOREDOXIN"/>
    <property type="match status" value="1"/>
</dbReference>
<dbReference type="PROSITE" id="PS51352">
    <property type="entry name" value="THIOREDOXIN_2"/>
    <property type="match status" value="1"/>
</dbReference>
<name>A0A0N5DBC9_THECL</name>
<feature type="domain" description="Thioredoxin" evidence="1">
    <location>
        <begin position="71"/>
        <end position="240"/>
    </location>
</feature>
<gene>
    <name evidence="2" type="ORF">TCLT_LOCUS10480</name>
</gene>
<organism evidence="4">
    <name type="scientific">Thelazia callipaeda</name>
    <name type="common">Oriental eyeworm</name>
    <name type="synonym">Parasitic nematode</name>
    <dbReference type="NCBI Taxonomy" id="103827"/>
    <lineage>
        <taxon>Eukaryota</taxon>
        <taxon>Metazoa</taxon>
        <taxon>Ecdysozoa</taxon>
        <taxon>Nematoda</taxon>
        <taxon>Chromadorea</taxon>
        <taxon>Rhabditida</taxon>
        <taxon>Spirurina</taxon>
        <taxon>Spiruromorpha</taxon>
        <taxon>Thelazioidea</taxon>
        <taxon>Thelaziidae</taxon>
        <taxon>Thelazia</taxon>
    </lineage>
</organism>
<protein>
    <submittedName>
        <fullName evidence="4">Thioredoxin domain-containing protein</fullName>
    </submittedName>
</protein>
<proteinExistence type="predicted"/>
<sequence>MGNESKQVSVKKLSELTASTDDEQNKLTTLDAVFSSSRYVIFYLLNSVSTRSLELVVPLKRFVQERNKSCLKEWNPTPEELFQGAVLRSCKGADGIKHIVTESFKNLNSTVKGLYFGANWCPPCRTFEQHLISCYESLKNAGVPFEIFFCSSDRSQESFEQHFLTMPWLAFPYDQQKTIQLTRLYSLSGIPALLILNEKNSIISKHGRNVLLSDPSGSLFPWGPLPVYELNENTLCKLRDEPSLVLFTEGSPEDITFSVEVLRSTADSLFRERQELMIRRSSSKESDTIDTIGSANGNADSSSSNLAYSTNSVDSSVSSDISLPPWIDSLQIFYTGEDPLCDYMLEGLGLGNAELPVIVILDATVGRMSVCEKPDVSAEIISEFVADYKSGKLNMVPLPTAHQKDSQPTRFGGIPAQAVQFALGIGHSSSSTSFSVESSSPTTHNVPVL</sequence>
<accession>A0A0N5DBC9</accession>
<dbReference type="InterPro" id="IPR036249">
    <property type="entry name" value="Thioredoxin-like_sf"/>
</dbReference>
<dbReference type="PANTHER" id="PTHR46472:SF1">
    <property type="entry name" value="NUCLEOREDOXIN"/>
    <property type="match status" value="1"/>
</dbReference>
<reference evidence="2 3" key="2">
    <citation type="submission" date="2018-11" db="EMBL/GenBank/DDBJ databases">
        <authorList>
            <consortium name="Pathogen Informatics"/>
        </authorList>
    </citation>
    <scope>NUCLEOTIDE SEQUENCE [LARGE SCALE GENOMIC DNA]</scope>
</reference>
<dbReference type="GO" id="GO:0030178">
    <property type="term" value="P:negative regulation of Wnt signaling pathway"/>
    <property type="evidence" value="ECO:0007669"/>
    <property type="project" value="TreeGrafter"/>
</dbReference>
<evidence type="ECO:0000313" key="4">
    <source>
        <dbReference type="WBParaSite" id="TCLT_0001049101-mRNA-1"/>
    </source>
</evidence>
<dbReference type="AlphaFoldDB" id="A0A0N5DBC9"/>
<dbReference type="STRING" id="103827.A0A0N5DBC9"/>
<dbReference type="EMBL" id="UYYF01005130">
    <property type="protein sequence ID" value="VDN08176.1"/>
    <property type="molecule type" value="Genomic_DNA"/>
</dbReference>
<keyword evidence="3" id="KW-1185">Reference proteome</keyword>
<dbReference type="Proteomes" id="UP000276776">
    <property type="component" value="Unassembled WGS sequence"/>
</dbReference>
<dbReference type="SUPFAM" id="SSF52833">
    <property type="entry name" value="Thioredoxin-like"/>
    <property type="match status" value="1"/>
</dbReference>
<evidence type="ECO:0000259" key="1">
    <source>
        <dbReference type="PROSITE" id="PS51352"/>
    </source>
</evidence>
<reference evidence="4" key="1">
    <citation type="submission" date="2017-02" db="UniProtKB">
        <authorList>
            <consortium name="WormBaseParasite"/>
        </authorList>
    </citation>
    <scope>IDENTIFICATION</scope>
</reference>
<dbReference type="InterPro" id="IPR012336">
    <property type="entry name" value="Thioredoxin-like_fold"/>
</dbReference>
<dbReference type="GO" id="GO:0005634">
    <property type="term" value="C:nucleus"/>
    <property type="evidence" value="ECO:0007669"/>
    <property type="project" value="TreeGrafter"/>
</dbReference>
<dbReference type="GO" id="GO:0004791">
    <property type="term" value="F:thioredoxin-disulfide reductase (NADPH) activity"/>
    <property type="evidence" value="ECO:0007669"/>
    <property type="project" value="TreeGrafter"/>
</dbReference>
<dbReference type="Pfam" id="PF13905">
    <property type="entry name" value="Thioredoxin_8"/>
    <property type="match status" value="1"/>
</dbReference>
<dbReference type="OrthoDB" id="189920at2759"/>
<dbReference type="WBParaSite" id="TCLT_0001049101-mRNA-1">
    <property type="protein sequence ID" value="TCLT_0001049101-mRNA-1"/>
    <property type="gene ID" value="TCLT_0001049101"/>
</dbReference>